<dbReference type="Pfam" id="PF11955">
    <property type="entry name" value="PORR"/>
    <property type="match status" value="1"/>
</dbReference>
<accession>A0AAV2EZM2</accession>
<feature type="domain" description="PORR" evidence="1">
    <location>
        <begin position="61"/>
        <end position="394"/>
    </location>
</feature>
<evidence type="ECO:0000259" key="1">
    <source>
        <dbReference type="Pfam" id="PF11955"/>
    </source>
</evidence>
<evidence type="ECO:0000313" key="2">
    <source>
        <dbReference type="EMBL" id="CAL1391239.1"/>
    </source>
</evidence>
<evidence type="ECO:0000313" key="3">
    <source>
        <dbReference type="Proteomes" id="UP001497516"/>
    </source>
</evidence>
<dbReference type="GO" id="GO:0003723">
    <property type="term" value="F:RNA binding"/>
    <property type="evidence" value="ECO:0007669"/>
    <property type="project" value="InterPro"/>
</dbReference>
<sequence>MPEPKFPWKLIMHRRTSSLRSYLCGKTDESALRFQNWGSIWVSKKQISSGGRRPKKKIYGRDHNLDKVMDLQKKPSLILHLKSIIESHRHRRILLRDLEKEVGFVQKWNFMALIEKYPTIFYVGGGSDRTPPFVTLTEKAAKISSEEPEARLLMEPILVRNLRKLLMMSADCRVPLEKVELIGNELGLPLDFRESLVPKYREFFSVKDVNGKACLHLEHWDSSLAVTAREERLELEGVPASNPSRKQVRISRDGNYSGPFAFHMQFTAGFRPNNSFLEELERWQRLDFPSPYLNPRTFEAADPKARKRVVAVLHELLSLTMEKRMASSQLDAFHSEYLLPSRLLLCLIKHHGIFYITNKGARSTVFLKEAYDGTKLIAKCPLLSHIDKFVALSGRRVLDSCNQIASSPISSRNYSSSSHLHV</sequence>
<gene>
    <name evidence="2" type="ORF">LTRI10_LOCUS31973</name>
</gene>
<protein>
    <recommendedName>
        <fullName evidence="1">PORR domain-containing protein</fullName>
    </recommendedName>
</protein>
<organism evidence="2 3">
    <name type="scientific">Linum trigynum</name>
    <dbReference type="NCBI Taxonomy" id="586398"/>
    <lineage>
        <taxon>Eukaryota</taxon>
        <taxon>Viridiplantae</taxon>
        <taxon>Streptophyta</taxon>
        <taxon>Embryophyta</taxon>
        <taxon>Tracheophyta</taxon>
        <taxon>Spermatophyta</taxon>
        <taxon>Magnoliopsida</taxon>
        <taxon>eudicotyledons</taxon>
        <taxon>Gunneridae</taxon>
        <taxon>Pentapetalae</taxon>
        <taxon>rosids</taxon>
        <taxon>fabids</taxon>
        <taxon>Malpighiales</taxon>
        <taxon>Linaceae</taxon>
        <taxon>Linum</taxon>
    </lineage>
</organism>
<dbReference type="AlphaFoldDB" id="A0AAV2EZM2"/>
<dbReference type="InterPro" id="IPR021099">
    <property type="entry name" value="PORR_domain"/>
</dbReference>
<keyword evidence="3" id="KW-1185">Reference proteome</keyword>
<dbReference type="Proteomes" id="UP001497516">
    <property type="component" value="Chromosome 5"/>
</dbReference>
<dbReference type="EMBL" id="OZ034818">
    <property type="protein sequence ID" value="CAL1391239.1"/>
    <property type="molecule type" value="Genomic_DNA"/>
</dbReference>
<dbReference type="PANTHER" id="PTHR31476">
    <property type="entry name" value="PROTEIN WHAT'S THIS FACTOR 1 HOMOLOG, CHLOROPLASTIC"/>
    <property type="match status" value="1"/>
</dbReference>
<dbReference type="InterPro" id="IPR045040">
    <property type="entry name" value="PORR_fam"/>
</dbReference>
<name>A0AAV2EZM2_9ROSI</name>
<reference evidence="2 3" key="1">
    <citation type="submission" date="2024-04" db="EMBL/GenBank/DDBJ databases">
        <authorList>
            <person name="Fracassetti M."/>
        </authorList>
    </citation>
    <scope>NUCLEOTIDE SEQUENCE [LARGE SCALE GENOMIC DNA]</scope>
</reference>
<proteinExistence type="predicted"/>
<dbReference type="PANTHER" id="PTHR31476:SF11">
    <property type="entry name" value="UBIQUITIN CARBOXYL-TERMINAL HYDROLASE FAMILY PROTEIN"/>
    <property type="match status" value="1"/>
</dbReference>